<proteinExistence type="predicted"/>
<reference evidence="1" key="1">
    <citation type="journal article" date="2021" name="Proc. Natl. Acad. Sci. U.S.A.">
        <title>A Catalog of Tens of Thousands of Viruses from Human Metagenomes Reveals Hidden Associations with Chronic Diseases.</title>
        <authorList>
            <person name="Tisza M.J."/>
            <person name="Buck C.B."/>
        </authorList>
    </citation>
    <scope>NUCLEOTIDE SEQUENCE</scope>
    <source>
        <strain evidence="1">CtEBu1</strain>
    </source>
</reference>
<name>A0A8S5QFT1_9CAUD</name>
<dbReference type="EMBL" id="BK015651">
    <property type="protein sequence ID" value="DAE18134.1"/>
    <property type="molecule type" value="Genomic_DNA"/>
</dbReference>
<sequence length="114" mass="13140">MKVQGMVNPGSFTVEQIPGTKRSLVRLFQNVTPVETEEFTGFEYDEYHVEVETWDGIVKNVQDNYDEFLQKGKDNEIDRSNSALYRAQVDTDAMNVDQEFRLTLLELGLTDLDI</sequence>
<accession>A0A8S5QFT1</accession>
<evidence type="ECO:0000313" key="1">
    <source>
        <dbReference type="EMBL" id="DAE18134.1"/>
    </source>
</evidence>
<organism evidence="1">
    <name type="scientific">Siphoviridae sp. ctEBu1</name>
    <dbReference type="NCBI Taxonomy" id="2825393"/>
    <lineage>
        <taxon>Viruses</taxon>
        <taxon>Duplodnaviria</taxon>
        <taxon>Heunggongvirae</taxon>
        <taxon>Uroviricota</taxon>
        <taxon>Caudoviricetes</taxon>
    </lineage>
</organism>
<protein>
    <submittedName>
        <fullName evidence="1">Uncharacterized protein</fullName>
    </submittedName>
</protein>